<dbReference type="PROSITE" id="PS51194">
    <property type="entry name" value="HELICASE_CTER"/>
    <property type="match status" value="1"/>
</dbReference>
<dbReference type="SUPFAM" id="SSF52540">
    <property type="entry name" value="P-loop containing nucleoside triphosphate hydrolases"/>
    <property type="match status" value="2"/>
</dbReference>
<dbReference type="InterPro" id="IPR001650">
    <property type="entry name" value="Helicase_C-like"/>
</dbReference>
<evidence type="ECO:0000313" key="5">
    <source>
        <dbReference type="EMBL" id="MFC6871710.1"/>
    </source>
</evidence>
<dbReference type="PANTHER" id="PTHR47957">
    <property type="entry name" value="ATP-DEPENDENT HELICASE HRQ1"/>
    <property type="match status" value="1"/>
</dbReference>
<keyword evidence="2" id="KW-0067">ATP-binding</keyword>
<reference evidence="6" key="1">
    <citation type="journal article" date="2019" name="Int. J. Syst. Evol. Microbiol.">
        <title>The Global Catalogue of Microorganisms (GCM) 10K type strain sequencing project: providing services to taxonomists for standard genome sequencing and annotation.</title>
        <authorList>
            <consortium name="The Broad Institute Genomics Platform"/>
            <consortium name="The Broad Institute Genome Sequencing Center for Infectious Disease"/>
            <person name="Wu L."/>
            <person name="Ma J."/>
        </authorList>
    </citation>
    <scope>NUCLEOTIDE SEQUENCE [LARGE SCALE GENOMIC DNA]</scope>
    <source>
        <strain evidence="6">KCTC 32255</strain>
    </source>
</reference>
<feature type="domain" description="Helicase ATP-binding" evidence="3">
    <location>
        <begin position="100"/>
        <end position="312"/>
    </location>
</feature>
<dbReference type="InterPro" id="IPR027417">
    <property type="entry name" value="P-loop_NTPase"/>
</dbReference>
<evidence type="ECO:0000256" key="2">
    <source>
        <dbReference type="ARBA" id="ARBA00022840"/>
    </source>
</evidence>
<dbReference type="InterPro" id="IPR014001">
    <property type="entry name" value="Helicase_ATP-bd"/>
</dbReference>
<dbReference type="SMART" id="SM00487">
    <property type="entry name" value="DEXDc"/>
    <property type="match status" value="1"/>
</dbReference>
<evidence type="ECO:0000259" key="4">
    <source>
        <dbReference type="PROSITE" id="PS51194"/>
    </source>
</evidence>
<comment type="caution">
    <text evidence="5">The sequence shown here is derived from an EMBL/GenBank/DDBJ whole genome shotgun (WGS) entry which is preliminary data.</text>
</comment>
<proteinExistence type="predicted"/>
<gene>
    <name evidence="5" type="ORF">ACFQGD_31775</name>
</gene>
<keyword evidence="5" id="KW-0378">Hydrolase</keyword>
<evidence type="ECO:0000256" key="1">
    <source>
        <dbReference type="ARBA" id="ARBA00022741"/>
    </source>
</evidence>
<dbReference type="Pfam" id="PF00270">
    <property type="entry name" value="DEAD"/>
    <property type="match status" value="1"/>
</dbReference>
<sequence>MSYTLDPLGTSRLVSDTYRRYLRSLLPVCDPDIAAALAGEITSSPMLTNGPFLEATPPFAAGASLRKLIDEGVIDGGLSALSGQTLPLDRPLYQHQELAIRKAAAGRNLVVATGTGSGKTESFLLPILSSLVAERAKGTLGPGVRALLLYPMNALANDQLKRLRQLLAGMPEITFGRYTGDTRERAQDAAEVFEELNPGEPRRPNELLSREEMRVSPPHLLLTNYAMLEYLLLRPADLDLFEGEYAGKWRFIALDEAHVYDGAKAEELAMLLRRLRDRVAPEQRLQCFATSATVGSDPMAVVNFAQRLFDAPFDWADGDPNRQDVVTASRVTTPEGPYWGPLVGDAYQRLAQQEDPRSAVLEMAGSHGFTTNDPAYALAHEATMAKLRGELATGPQLFDDLATKLFGNDECAAESLAALVTVGSQLADRAGSPLLSARYHQFARATEGAFCCLTDAGPHVSLSRHEECTECAGSMFELGACKRCGAVHLIGAIRRVEDGLRFVARIKHNERRVWLLVGEQLGEADEDDVALEKVSELEADEAYLCATCGLLYGSSVTACTRDGCTGSVRHVRKLKTSQGSPSGCLACGARGPAMIRQFESGGDAAVSVLSTALYQSLPPATDDAIADRPGEGRKLLMFSDSRQSAAFFAPYLEDSYSAIQRRRLVLQGFERATRDEEEVGIDDLIFHVARVAGDSHVFERRTSKQQRERKTALWVMQELVAVDERQSLEGLGLLRVRLDRAKSWQVPSPLLSLGLKEEECWSLLAELVRTVRQQGVLTMPEDVDPRDEAFDPRRGPIFLRKDGSEPGKKVLSWLPTRGANRRLDYLQRVLDRLGVSSDARELLDGTWKFITSAQDGWLKTDTVRNLGAVRQVDHTWLQLSLADQAKPLYRCSLCRKISSISVKGICTTIGCEGVLEEYVSTDSDDHYRTLYRTLKPIPLVAREHTAQWTSMEAASIQQRFLQGDVNALSCSTTFELGVDVGELQSVVLRNMPPTTANYVQRAGRAGRRTDSAALVVTYAQRRSHDLSHYQSPRTMISGEVRAPYVPLGNERIDRRHAHSIALAAFFRTAKRDLGEQWRTAGEFFLAPNGGTVPCSRVRQFLTPVPPDVLTSLRRVLPADVQDEIGVDSGKWVAHLADLIEEVRQQLDQDVAAFEERRRAAFEDRKDHLVQRYARTINTLTKRHLLGFLANRNILPKYGFPVDTVELRTTYSSEAVGSKLELARDLSSAIYEYAPGAEVVAGGYLWKSGGVYRLPDRELEGKYYMVCEHCQHYYEDDEPLDGICPACSHPSRAASRQYCVPEFGFVAEPEARRSTVPPKRSWNGTTHVVSTAVDPVLREWQASGGGVVTSRAGERGQLIAISEGPNGSGYLICDWCGWGCAIEGRQIKSHPHLLKNSECRGPLQARSLAHKYETDVVELSFDGIDPLVNSVPERWLSGLFALLEGASSGLEISRDDIGGALYHSAASRTGLVIFDTVPGGAGGAMQVAESLDVVTRVALDRVTGCDCGEETSCYGCLRNFGNQRFHDELSRRAAIEFLEPLAARAGLRQRS</sequence>
<dbReference type="Proteomes" id="UP001596337">
    <property type="component" value="Unassembled WGS sequence"/>
</dbReference>
<keyword evidence="1" id="KW-0547">Nucleotide-binding</keyword>
<dbReference type="InterPro" id="IPR011545">
    <property type="entry name" value="DEAD/DEAH_box_helicase_dom"/>
</dbReference>
<keyword evidence="5" id="KW-0347">Helicase</keyword>
<dbReference type="Gene3D" id="3.40.50.300">
    <property type="entry name" value="P-loop containing nucleotide triphosphate hydrolases"/>
    <property type="match status" value="2"/>
</dbReference>
<dbReference type="GO" id="GO:0004386">
    <property type="term" value="F:helicase activity"/>
    <property type="evidence" value="ECO:0007669"/>
    <property type="project" value="UniProtKB-KW"/>
</dbReference>
<protein>
    <submittedName>
        <fullName evidence="5">DEAD/DEAH box helicase</fullName>
    </submittedName>
</protein>
<dbReference type="Pfam" id="PF00271">
    <property type="entry name" value="Helicase_C"/>
    <property type="match status" value="1"/>
</dbReference>
<dbReference type="RefSeq" id="WP_345391773.1">
    <property type="nucleotide sequence ID" value="NZ_BAABLA010000007.1"/>
</dbReference>
<dbReference type="CDD" id="cd17923">
    <property type="entry name" value="DEXHc_Hrq1-like"/>
    <property type="match status" value="1"/>
</dbReference>
<dbReference type="Pfam" id="PF09369">
    <property type="entry name" value="MZB"/>
    <property type="match status" value="1"/>
</dbReference>
<dbReference type="SMART" id="SM00490">
    <property type="entry name" value="HELICc"/>
    <property type="match status" value="1"/>
</dbReference>
<dbReference type="PROSITE" id="PS51192">
    <property type="entry name" value="HELICASE_ATP_BIND_1"/>
    <property type="match status" value="1"/>
</dbReference>
<accession>A0ABW2CBU3</accession>
<name>A0ABW2CBU3_9PSEU</name>
<evidence type="ECO:0000259" key="3">
    <source>
        <dbReference type="PROSITE" id="PS51192"/>
    </source>
</evidence>
<feature type="domain" description="Helicase C-terminal" evidence="4">
    <location>
        <begin position="901"/>
        <end position="1053"/>
    </location>
</feature>
<dbReference type="PANTHER" id="PTHR47957:SF3">
    <property type="entry name" value="ATP-DEPENDENT HELICASE HRQ1"/>
    <property type="match status" value="1"/>
</dbReference>
<keyword evidence="6" id="KW-1185">Reference proteome</keyword>
<organism evidence="5 6">
    <name type="scientific">Haloechinothrix salitolerans</name>
    <dbReference type="NCBI Taxonomy" id="926830"/>
    <lineage>
        <taxon>Bacteria</taxon>
        <taxon>Bacillati</taxon>
        <taxon>Actinomycetota</taxon>
        <taxon>Actinomycetes</taxon>
        <taxon>Pseudonocardiales</taxon>
        <taxon>Pseudonocardiaceae</taxon>
        <taxon>Haloechinothrix</taxon>
    </lineage>
</organism>
<evidence type="ECO:0000313" key="6">
    <source>
        <dbReference type="Proteomes" id="UP001596337"/>
    </source>
</evidence>
<dbReference type="InterPro" id="IPR018973">
    <property type="entry name" value="MZB"/>
</dbReference>
<dbReference type="EMBL" id="JBHSXX010000001">
    <property type="protein sequence ID" value="MFC6871710.1"/>
    <property type="molecule type" value="Genomic_DNA"/>
</dbReference>